<protein>
    <recommendedName>
        <fullName evidence="9">Rab3 GTPase-activating protein non-catalytic subunit</fullName>
    </recommendedName>
</protein>
<evidence type="ECO:0008006" key="9">
    <source>
        <dbReference type="Google" id="ProtNLM"/>
    </source>
</evidence>
<reference evidence="7" key="1">
    <citation type="submission" date="2022-01" db="UniProtKB">
        <authorList>
            <consortium name="EnsemblMetazoa"/>
        </authorList>
    </citation>
    <scope>IDENTIFICATION</scope>
</reference>
<dbReference type="KEGG" id="clec:106667075"/>
<keyword evidence="4" id="KW-0963">Cytoplasm</keyword>
<accession>A0A8I6RUE7</accession>
<sequence>MTCQFKTFAQIADLDNVIKCLYSNDTSDTEDFDDDSWNWSVDGITKPKNKENWLDECFVSLSPTSEVLALARDRNLLILKGKWVSNEESDIKIKYTSFWNGDIREQFTERITSVLCLPVAGQGKLSAHCGADWTAIAVGFSSGFVRFYTERGGVLLSEILHDEPVVSLKFQSYQPAFGPNMSSQVEELHVSYGKVVCCVQGFALCNTLKACRNQLARVQAKCGERIDAPPLDHVKWSLPEQEVVSDVCVLGSSSANMFTHLTTASVRGGYTALYRNGPPQISTILAAGSSPYFAWHCITEGTTGPVLSDVAKAVASKLKSAIGSAVPTWLVGSKRVEEKSKEKPPIEPPESMSCRYGLCDKLRKGERVYISPQKNLSAVCDALGRVILVDNSSGLALRMWKGYRDAQCSFLSIDEDEDNILSCRKALCLAIYAPKKGIVEVWALQQGPKLVTFQASKNGRLLYIKYGLMGTNSISMKTANISQHPSVFLDNKGEITKIIIPFHAILSTQNNVKSKDAHILRHIKRLLLSKREIHSKECLDFCDQLTTDEVRLQVLESAMLSKNMSPELMQSIIDIFLEKVTPSETEGDMEIDTKGWLACCNLQKLVNFYMTTVNLLDAPPEYNTVVPESPTEDEKELSRMLRLSETDIQKVFSMTNFPLSRAKMVVHFKHKEDRFPIFLHSFLHSYQKEPPLPFSPKTSVDDLAVIGEVLCHCVLYGSLSICEWKEYVENSGIELESLMYATVSYWLKKPLGENIRSEICLFMQILQAITSLVALKDTLHWWNKVRSCIVESQNLNNALTMTVIARAVYLSTEEKASDDDGDWEILSRESCLWAQLMSQVEAVAVLHSVLSCKPKLKLTQNNVPSLDFTKPDISLYNILTKGPGLVAESVAKWVSSCGFPPEWLVKAATPTEAEALVNNTNTFTGVSEGFRPAVEESEEAKTTTEYEQGLLDQFSHLREYFPYSLATGPLLANVTCEYLLTWVKNPDNTELLATALHFLKSITSHLLQLGLCSIIWNVHLKIHFENSVKLLHKIGKLPKERLCKQHLNMSDKNVKHFLKYLLEYFEIYIEAYLSSTNLDYNDEKHLVSREGLWTSETQPSLAEIAIAQGKPNLKIVNIQKQCAKALWFLASFPIRQFKPVTTLFHSIEETYLWVDIKSKANIMSPSPDPKIEEARTSFLIKVIKSAIETNLSEDGVPNVQEIMVWIGHCFSLANDWALPAEPLRIQQVVNLYNNNCDTLAREVVSSVTEKETLGSLLLVLVGERMKTILNNSSKLVKERIANLSPSLTTWIGNQAEAKGVCDIKDISQLATLVINLLPESSPDYKFAMLLAEALQPLAD</sequence>
<comment type="similarity">
    <text evidence="2">Belongs to the Rab3-GAP regulatory subunit family.</text>
</comment>
<dbReference type="RefSeq" id="XP_014250236.1">
    <property type="nucleotide sequence ID" value="XM_014394750.2"/>
</dbReference>
<dbReference type="Pfam" id="PF14655">
    <property type="entry name" value="RAB3GAP2_N"/>
    <property type="match status" value="1"/>
</dbReference>
<evidence type="ECO:0000259" key="6">
    <source>
        <dbReference type="Pfam" id="PF14656"/>
    </source>
</evidence>
<dbReference type="Pfam" id="PF14656">
    <property type="entry name" value="RAB3GAP2_C"/>
    <property type="match status" value="1"/>
</dbReference>
<dbReference type="GO" id="GO:0005096">
    <property type="term" value="F:GTPase activator activity"/>
    <property type="evidence" value="ECO:0007669"/>
    <property type="project" value="UniProtKB-KW"/>
</dbReference>
<evidence type="ECO:0000313" key="8">
    <source>
        <dbReference type="Proteomes" id="UP000494040"/>
    </source>
</evidence>
<evidence type="ECO:0000256" key="2">
    <source>
        <dbReference type="ARBA" id="ARBA00008153"/>
    </source>
</evidence>
<evidence type="ECO:0000256" key="4">
    <source>
        <dbReference type="ARBA" id="ARBA00022490"/>
    </source>
</evidence>
<dbReference type="Proteomes" id="UP000494040">
    <property type="component" value="Unassembled WGS sequence"/>
</dbReference>
<evidence type="ECO:0000259" key="5">
    <source>
        <dbReference type="Pfam" id="PF14655"/>
    </source>
</evidence>
<dbReference type="PANTHER" id="PTHR12472">
    <property type="entry name" value="RAB3-GAP REGULATORY DOMAIN"/>
    <property type="match status" value="1"/>
</dbReference>
<dbReference type="OrthoDB" id="2019917at2759"/>
<dbReference type="CTD" id="34626"/>
<evidence type="ECO:0000256" key="1">
    <source>
        <dbReference type="ARBA" id="ARBA00004496"/>
    </source>
</evidence>
<name>A0A8I6RUE7_CIMLE</name>
<feature type="domain" description="Rab3-GAP regulatory subunit N-terminal" evidence="5">
    <location>
        <begin position="53"/>
        <end position="462"/>
    </location>
</feature>
<dbReference type="InterPro" id="IPR032839">
    <property type="entry name" value="RAB3GAP_N"/>
</dbReference>
<evidence type="ECO:0000256" key="3">
    <source>
        <dbReference type="ARBA" id="ARBA00022468"/>
    </source>
</evidence>
<dbReference type="EnsemblMetazoa" id="XM_014394750.2">
    <property type="protein sequence ID" value="XP_014250236.1"/>
    <property type="gene ID" value="LOC106667075"/>
</dbReference>
<dbReference type="InterPro" id="IPR026059">
    <property type="entry name" value="Rab3GAP2"/>
</dbReference>
<dbReference type="GeneID" id="106667075"/>
<comment type="subcellular location">
    <subcellularLocation>
        <location evidence="1">Cytoplasm</location>
    </subcellularLocation>
</comment>
<feature type="domain" description="Rab3GAP regulatory subunit C-terminal" evidence="6">
    <location>
        <begin position="738"/>
        <end position="1317"/>
    </location>
</feature>
<evidence type="ECO:0000313" key="7">
    <source>
        <dbReference type="EnsemblMetazoa" id="XP_014250236.1"/>
    </source>
</evidence>
<dbReference type="OMA" id="SWCGELE"/>
<proteinExistence type="inferred from homology"/>
<keyword evidence="3" id="KW-0343">GTPase activation</keyword>
<dbReference type="PANTHER" id="PTHR12472:SF0">
    <property type="entry name" value="RAB3 GTPASE-ACTIVATING PROTEIN NON-CATALYTIC SUBUNIT"/>
    <property type="match status" value="1"/>
</dbReference>
<dbReference type="InterPro" id="IPR029257">
    <property type="entry name" value="RAB3GAP2_C"/>
</dbReference>
<keyword evidence="8" id="KW-1185">Reference proteome</keyword>
<dbReference type="GO" id="GO:0005737">
    <property type="term" value="C:cytoplasm"/>
    <property type="evidence" value="ECO:0007669"/>
    <property type="project" value="UniProtKB-SubCell"/>
</dbReference>
<organism evidence="7 8">
    <name type="scientific">Cimex lectularius</name>
    <name type="common">Bed bug</name>
    <name type="synonym">Acanthia lectularia</name>
    <dbReference type="NCBI Taxonomy" id="79782"/>
    <lineage>
        <taxon>Eukaryota</taxon>
        <taxon>Metazoa</taxon>
        <taxon>Ecdysozoa</taxon>
        <taxon>Arthropoda</taxon>
        <taxon>Hexapoda</taxon>
        <taxon>Insecta</taxon>
        <taxon>Pterygota</taxon>
        <taxon>Neoptera</taxon>
        <taxon>Paraneoptera</taxon>
        <taxon>Hemiptera</taxon>
        <taxon>Heteroptera</taxon>
        <taxon>Panheteroptera</taxon>
        <taxon>Cimicomorpha</taxon>
        <taxon>Cimicidae</taxon>
        <taxon>Cimex</taxon>
    </lineage>
</organism>